<name>A0AA48HZV3_9FIRM</name>
<dbReference type="AlphaFoldDB" id="A0AA48HZV3"/>
<accession>A0AA48HZV3</accession>
<evidence type="ECO:0000256" key="1">
    <source>
        <dbReference type="SAM" id="Phobius"/>
    </source>
</evidence>
<keyword evidence="1" id="KW-1133">Transmembrane helix</keyword>
<sequence>MSLNKIKETLLTITGGTVLITSLILSTVALYKNENNYFDYNKFFCSEEWKYEMAKISINSGGAYKIDAGRYFKVNSETVGCDGSSIEKLVHGQKNDEFVMFGNIKFGNVERYKALLKRNGSYHNSEIKVTLRNFNNLNTEFIYELVSNRIGIKSETNILSLV</sequence>
<dbReference type="Proteomes" id="UP001335720">
    <property type="component" value="Chromosome"/>
</dbReference>
<keyword evidence="1" id="KW-0812">Transmembrane</keyword>
<reference evidence="2" key="1">
    <citation type="journal article" date="2023" name="ISME J.">
        <title>Emergence of putative energy parasites within Clostridia revealed by genome analysis of a novel endosymbiotic clade.</title>
        <authorList>
            <person name="Takahashi K."/>
            <person name="Kuwahara H."/>
            <person name="Horikawa Y."/>
            <person name="Izawa K."/>
            <person name="Kato D."/>
            <person name="Inagaki T."/>
            <person name="Yuki M."/>
            <person name="Ohkuma M."/>
            <person name="Hongoh Y."/>
        </authorList>
    </citation>
    <scope>NUCLEOTIDE SEQUENCE</scope>
    <source>
        <strain evidence="2">RsTa-C01</strain>
    </source>
</reference>
<protein>
    <submittedName>
        <fullName evidence="2">Uncharacterized protein</fullName>
    </submittedName>
</protein>
<evidence type="ECO:0000313" key="2">
    <source>
        <dbReference type="EMBL" id="BED92749.1"/>
    </source>
</evidence>
<dbReference type="KEGG" id="ptrh:RsTaC01_0612"/>
<keyword evidence="1" id="KW-0472">Membrane</keyword>
<organism evidence="2">
    <name type="scientific">Candidatus Paraimprobicoccus trichonymphae</name>
    <dbReference type="NCBI Taxonomy" id="3033793"/>
    <lineage>
        <taxon>Bacteria</taxon>
        <taxon>Bacillati</taxon>
        <taxon>Bacillota</taxon>
        <taxon>Clostridia</taxon>
        <taxon>Candidatus Paraimprobicoccus</taxon>
    </lineage>
</organism>
<proteinExistence type="predicted"/>
<dbReference type="EMBL" id="AP027925">
    <property type="protein sequence ID" value="BED92749.1"/>
    <property type="molecule type" value="Genomic_DNA"/>
</dbReference>
<gene>
    <name evidence="2" type="ORF">RsTaC01_0612</name>
</gene>
<feature type="transmembrane region" description="Helical" evidence="1">
    <location>
        <begin position="9"/>
        <end position="31"/>
    </location>
</feature>